<accession>A0ABU0AVM9</accession>
<organism evidence="2 3">
    <name type="scientific">Peptoniphilus koenoeneniae</name>
    <dbReference type="NCBI Taxonomy" id="507751"/>
    <lineage>
        <taxon>Bacteria</taxon>
        <taxon>Bacillati</taxon>
        <taxon>Bacillota</taxon>
        <taxon>Tissierellia</taxon>
        <taxon>Tissierellales</taxon>
        <taxon>Peptoniphilaceae</taxon>
        <taxon>Peptoniphilus</taxon>
    </lineage>
</organism>
<dbReference type="EMBL" id="JAUSTN010000006">
    <property type="protein sequence ID" value="MDQ0275323.1"/>
    <property type="molecule type" value="Genomic_DNA"/>
</dbReference>
<comment type="caution">
    <text evidence="2">The sequence shown here is derived from an EMBL/GenBank/DDBJ whole genome shotgun (WGS) entry which is preliminary data.</text>
</comment>
<reference evidence="2 3" key="1">
    <citation type="submission" date="2023-07" db="EMBL/GenBank/DDBJ databases">
        <title>Genomic Encyclopedia of Type Strains, Phase IV (KMG-IV): sequencing the most valuable type-strain genomes for metagenomic binning, comparative biology and taxonomic classification.</title>
        <authorList>
            <person name="Goeker M."/>
        </authorList>
    </citation>
    <scope>NUCLEOTIDE SEQUENCE [LARGE SCALE GENOMIC DNA]</scope>
    <source>
        <strain evidence="2 3">DSM 22616</strain>
    </source>
</reference>
<keyword evidence="1" id="KW-0812">Transmembrane</keyword>
<keyword evidence="3" id="KW-1185">Reference proteome</keyword>
<name>A0ABU0AVM9_9FIRM</name>
<evidence type="ECO:0000313" key="2">
    <source>
        <dbReference type="EMBL" id="MDQ0275323.1"/>
    </source>
</evidence>
<evidence type="ECO:0000313" key="3">
    <source>
        <dbReference type="Proteomes" id="UP001236559"/>
    </source>
</evidence>
<keyword evidence="1" id="KW-0472">Membrane</keyword>
<protein>
    <submittedName>
        <fullName evidence="2">Uncharacterized protein</fullName>
    </submittedName>
</protein>
<sequence length="33" mass="3638">MISTFLKILIGAVLIAIPAFLMVAFDTDKNEKN</sequence>
<feature type="transmembrane region" description="Helical" evidence="1">
    <location>
        <begin position="6"/>
        <end position="25"/>
    </location>
</feature>
<proteinExistence type="predicted"/>
<dbReference type="Proteomes" id="UP001236559">
    <property type="component" value="Unassembled WGS sequence"/>
</dbReference>
<evidence type="ECO:0000256" key="1">
    <source>
        <dbReference type="SAM" id="Phobius"/>
    </source>
</evidence>
<gene>
    <name evidence="2" type="ORF">J2S72_001348</name>
</gene>
<keyword evidence="1" id="KW-1133">Transmembrane helix</keyword>